<feature type="compositionally biased region" description="Basic residues" evidence="1">
    <location>
        <begin position="155"/>
        <end position="174"/>
    </location>
</feature>
<evidence type="ECO:0000256" key="1">
    <source>
        <dbReference type="SAM" id="MobiDB-lite"/>
    </source>
</evidence>
<feature type="region of interest" description="Disordered" evidence="1">
    <location>
        <begin position="1"/>
        <end position="41"/>
    </location>
</feature>
<organism evidence="2 3">
    <name type="scientific">Dryococelus australis</name>
    <dbReference type="NCBI Taxonomy" id="614101"/>
    <lineage>
        <taxon>Eukaryota</taxon>
        <taxon>Metazoa</taxon>
        <taxon>Ecdysozoa</taxon>
        <taxon>Arthropoda</taxon>
        <taxon>Hexapoda</taxon>
        <taxon>Insecta</taxon>
        <taxon>Pterygota</taxon>
        <taxon>Neoptera</taxon>
        <taxon>Polyneoptera</taxon>
        <taxon>Phasmatodea</taxon>
        <taxon>Verophasmatodea</taxon>
        <taxon>Anareolatae</taxon>
        <taxon>Phasmatidae</taxon>
        <taxon>Eurycanthinae</taxon>
        <taxon>Dryococelus</taxon>
    </lineage>
</organism>
<accession>A0ABQ9I3U1</accession>
<reference evidence="2 3" key="1">
    <citation type="submission" date="2023-02" db="EMBL/GenBank/DDBJ databases">
        <title>LHISI_Scaffold_Assembly.</title>
        <authorList>
            <person name="Stuart O.P."/>
            <person name="Cleave R."/>
            <person name="Magrath M.J.L."/>
            <person name="Mikheyev A.S."/>
        </authorList>
    </citation>
    <scope>NUCLEOTIDE SEQUENCE [LARGE SCALE GENOMIC DNA]</scope>
    <source>
        <strain evidence="2">Daus_M_001</strain>
        <tissue evidence="2">Leg muscle</tissue>
    </source>
</reference>
<name>A0ABQ9I3U1_9NEOP</name>
<protein>
    <submittedName>
        <fullName evidence="2">Uncharacterized protein</fullName>
    </submittedName>
</protein>
<proteinExistence type="predicted"/>
<dbReference type="EMBL" id="JARBHB010000003">
    <property type="protein sequence ID" value="KAJ8891334.1"/>
    <property type="molecule type" value="Genomic_DNA"/>
</dbReference>
<feature type="compositionally biased region" description="Basic and acidic residues" evidence="1">
    <location>
        <begin position="8"/>
        <end position="29"/>
    </location>
</feature>
<feature type="region of interest" description="Disordered" evidence="1">
    <location>
        <begin position="642"/>
        <end position="662"/>
    </location>
</feature>
<feature type="compositionally biased region" description="Basic and acidic residues" evidence="1">
    <location>
        <begin position="175"/>
        <end position="199"/>
    </location>
</feature>
<sequence length="696" mass="79421">MRVIEASMEQRRNERAGETGDLRENRLREPGTPPTPTHLPLVTYPYSPTPTHLPLLTYPYSPNPTNSALQYTTRLPTRRTAFDYWRGRSHIFARRNRAGGFSQRSPVSSAPSFRRCSTLTLIGSQDLDVKSRPNLFPDSLSQMIQAINDLWKDVHNKKKNRKKKRTKMGRRQRRKVEEHQKREKEEEKQQEREEERQDLKRMKEERKELRVEYHSLVRREIKAWVSRRGTSMSWTMLRLEQNERDWAVMACVLNHHHIPRVYSEVTLAIGSEFIRNTLDDSAPIADFQGDKKRIPYRQMWGNTGATANEQTSEPIGEMKRLVEERSGRCSRVGMDLALALTRAMLAHRSGEGNGAVLSSELGVLDPLTSANTFPPRDDQWLLQTSSGSYQHMFNPRQCPYWQISYTKWSHMAGNWPSESRTQGKVLIMREPANEQMTALDASTELSCAHTQYESGPGNFLASHWPSPRYTRDRGGVVVRLLASHLINRVRFPVGSLPDFHMWESCRTMPLVGGFSRGSPISPVLSFRRCSTLHSPHLHRISRPRNGGLLESRSPKRTRRHRKEYSLVKAVHNKIVPPFLITGEAQSGSSPASCEGTLPPRWSHVKCRRKEKLTLSPSHNHQNILGEGYFSVREAEYSQKTLVPNAVSPPPPHSPSYTGSWEETPGQSFLVKAEAKPEHPVNLFAKGLGKGVACSED</sequence>
<feature type="region of interest" description="Disordered" evidence="1">
    <location>
        <begin position="540"/>
        <end position="561"/>
    </location>
</feature>
<evidence type="ECO:0000313" key="3">
    <source>
        <dbReference type="Proteomes" id="UP001159363"/>
    </source>
</evidence>
<gene>
    <name evidence="2" type="ORF">PR048_010850</name>
</gene>
<comment type="caution">
    <text evidence="2">The sequence shown here is derived from an EMBL/GenBank/DDBJ whole genome shotgun (WGS) entry which is preliminary data.</text>
</comment>
<keyword evidence="3" id="KW-1185">Reference proteome</keyword>
<evidence type="ECO:0000313" key="2">
    <source>
        <dbReference type="EMBL" id="KAJ8891334.1"/>
    </source>
</evidence>
<feature type="region of interest" description="Disordered" evidence="1">
    <location>
        <begin position="152"/>
        <end position="199"/>
    </location>
</feature>
<dbReference type="Proteomes" id="UP001159363">
    <property type="component" value="Chromosome 3"/>
</dbReference>